<dbReference type="Proteomes" id="UP000001072">
    <property type="component" value="Unassembled WGS sequence"/>
</dbReference>
<dbReference type="OrthoDB" id="2506460at2759"/>
<dbReference type="RefSeq" id="XP_007413700.1">
    <property type="nucleotide sequence ID" value="XM_007413638.1"/>
</dbReference>
<evidence type="ECO:0000256" key="1">
    <source>
        <dbReference type="SAM" id="MobiDB-lite"/>
    </source>
</evidence>
<reference evidence="4" key="1">
    <citation type="journal article" date="2011" name="Proc. Natl. Acad. Sci. U.S.A.">
        <title>Obligate biotrophy features unraveled by the genomic analysis of rust fungi.</title>
        <authorList>
            <person name="Duplessis S."/>
            <person name="Cuomo C.A."/>
            <person name="Lin Y.-C."/>
            <person name="Aerts A."/>
            <person name="Tisserant E."/>
            <person name="Veneault-Fourrey C."/>
            <person name="Joly D.L."/>
            <person name="Hacquard S."/>
            <person name="Amselem J."/>
            <person name="Cantarel B.L."/>
            <person name="Chiu R."/>
            <person name="Coutinho P.M."/>
            <person name="Feau N."/>
            <person name="Field M."/>
            <person name="Frey P."/>
            <person name="Gelhaye E."/>
            <person name="Goldberg J."/>
            <person name="Grabherr M.G."/>
            <person name="Kodira C.D."/>
            <person name="Kohler A."/>
            <person name="Kuees U."/>
            <person name="Lindquist E.A."/>
            <person name="Lucas S.M."/>
            <person name="Mago R."/>
            <person name="Mauceli E."/>
            <person name="Morin E."/>
            <person name="Murat C."/>
            <person name="Pangilinan J.L."/>
            <person name="Park R."/>
            <person name="Pearson M."/>
            <person name="Quesneville H."/>
            <person name="Rouhier N."/>
            <person name="Sakthikumar S."/>
            <person name="Salamov A.A."/>
            <person name="Schmutz J."/>
            <person name="Selles B."/>
            <person name="Shapiro H."/>
            <person name="Tanguay P."/>
            <person name="Tuskan G.A."/>
            <person name="Henrissat B."/>
            <person name="Van de Peer Y."/>
            <person name="Rouze P."/>
            <person name="Ellis J.G."/>
            <person name="Dodds P.N."/>
            <person name="Schein J.E."/>
            <person name="Zhong S."/>
            <person name="Hamelin R.C."/>
            <person name="Grigoriev I.V."/>
            <person name="Szabo L.J."/>
            <person name="Martin F."/>
        </authorList>
    </citation>
    <scope>NUCLEOTIDE SEQUENCE [LARGE SCALE GENOMIC DNA]</scope>
    <source>
        <strain evidence="4">98AG31 / pathotype 3-4-7</strain>
    </source>
</reference>
<gene>
    <name evidence="3" type="ORF">MELLADRAFT_65904</name>
</gene>
<keyword evidence="4" id="KW-1185">Reference proteome</keyword>
<evidence type="ECO:0000256" key="2">
    <source>
        <dbReference type="SAM" id="Phobius"/>
    </source>
</evidence>
<keyword evidence="2" id="KW-0812">Transmembrane</keyword>
<feature type="transmembrane region" description="Helical" evidence="2">
    <location>
        <begin position="33"/>
        <end position="58"/>
    </location>
</feature>
<feature type="region of interest" description="Disordered" evidence="1">
    <location>
        <begin position="1"/>
        <end position="23"/>
    </location>
</feature>
<feature type="compositionally biased region" description="Basic and acidic residues" evidence="1">
    <location>
        <begin position="7"/>
        <end position="23"/>
    </location>
</feature>
<sequence>MSQSLREGQHNHSDAFNCEKPRRIQEDPPKETILIAVLIALLIGIFMLIAALFGLLTLRRTQSRRSHLQKSPSEAKVTIKPWDHDTFCQDMNRGFQYHSDWQRQTCSLTKPDQTLSRAVMQKCQRARDKFRDGQFFFTRDSRSPGISRFNSRGSTKLGTSPRARLPFKFDKLGEPINNFLSSDPVLTVANINTGIPRRAKTRPTAPPQPPKDPRLISKLPVRIYESLELLPQQLIGRTPSTLKSVKH</sequence>
<feature type="region of interest" description="Disordered" evidence="1">
    <location>
        <begin position="194"/>
        <end position="216"/>
    </location>
</feature>
<dbReference type="AlphaFoldDB" id="F4RX57"/>
<name>F4RX57_MELLP</name>
<keyword evidence="2" id="KW-1133">Transmembrane helix</keyword>
<accession>F4RX57</accession>
<dbReference type="GeneID" id="18930520"/>
<protein>
    <submittedName>
        <fullName evidence="3">Uncharacterized protein</fullName>
    </submittedName>
</protein>
<proteinExistence type="predicted"/>
<keyword evidence="2" id="KW-0472">Membrane</keyword>
<dbReference type="VEuPathDB" id="FungiDB:MELLADRAFT_65904"/>
<evidence type="ECO:0000313" key="3">
    <source>
        <dbReference type="EMBL" id="EGG02907.1"/>
    </source>
</evidence>
<organism evidence="4">
    <name type="scientific">Melampsora larici-populina (strain 98AG31 / pathotype 3-4-7)</name>
    <name type="common">Poplar leaf rust fungus</name>
    <dbReference type="NCBI Taxonomy" id="747676"/>
    <lineage>
        <taxon>Eukaryota</taxon>
        <taxon>Fungi</taxon>
        <taxon>Dikarya</taxon>
        <taxon>Basidiomycota</taxon>
        <taxon>Pucciniomycotina</taxon>
        <taxon>Pucciniomycetes</taxon>
        <taxon>Pucciniales</taxon>
        <taxon>Melampsoraceae</taxon>
        <taxon>Melampsora</taxon>
    </lineage>
</organism>
<dbReference type="HOGENOM" id="CLU_1124772_0_0_1"/>
<dbReference type="KEGG" id="mlr:MELLADRAFT_65904"/>
<evidence type="ECO:0000313" key="4">
    <source>
        <dbReference type="Proteomes" id="UP000001072"/>
    </source>
</evidence>
<dbReference type="EMBL" id="GL883127">
    <property type="protein sequence ID" value="EGG02907.1"/>
    <property type="molecule type" value="Genomic_DNA"/>
</dbReference>
<dbReference type="InParanoid" id="F4RX57"/>